<dbReference type="Pfam" id="PF13356">
    <property type="entry name" value="Arm-DNA-bind_3"/>
    <property type="match status" value="1"/>
</dbReference>
<sequence>MALTDMAIRNAKPAEKQQKLFDGGGLHLLVTSAGGKRWVLKYRFVGKEQSLALGIYPAVTLVEARKRCRDEARDKPGGQH</sequence>
<evidence type="ECO:0000313" key="5">
    <source>
        <dbReference type="Proteomes" id="UP000583127"/>
    </source>
</evidence>
<organism evidence="4 5">
    <name type="scientific">Paraburkholderia antibiotica</name>
    <dbReference type="NCBI Taxonomy" id="2728839"/>
    <lineage>
        <taxon>Bacteria</taxon>
        <taxon>Pseudomonadati</taxon>
        <taxon>Pseudomonadota</taxon>
        <taxon>Betaproteobacteria</taxon>
        <taxon>Burkholderiales</taxon>
        <taxon>Burkholderiaceae</taxon>
        <taxon>Paraburkholderia</taxon>
    </lineage>
</organism>
<dbReference type="PANTHER" id="PTHR30629:SF2">
    <property type="entry name" value="PROPHAGE INTEGRASE INTS-RELATED"/>
    <property type="match status" value="1"/>
</dbReference>
<evidence type="ECO:0000313" key="4">
    <source>
        <dbReference type="EMBL" id="NML29450.1"/>
    </source>
</evidence>
<keyword evidence="2" id="KW-0229">DNA integration</keyword>
<dbReference type="Proteomes" id="UP000583127">
    <property type="component" value="Unassembled WGS sequence"/>
</dbReference>
<dbReference type="PANTHER" id="PTHR30629">
    <property type="entry name" value="PROPHAGE INTEGRASE"/>
    <property type="match status" value="1"/>
</dbReference>
<accession>A0A7X9X110</accession>
<evidence type="ECO:0000256" key="1">
    <source>
        <dbReference type="ARBA" id="ARBA00008857"/>
    </source>
</evidence>
<reference evidence="4 5" key="1">
    <citation type="submission" date="2020-04" db="EMBL/GenBank/DDBJ databases">
        <title>Paraburkholderia sp. G-4-1-8 isolated from soil.</title>
        <authorList>
            <person name="Dahal R.H."/>
        </authorList>
    </citation>
    <scope>NUCLEOTIDE SEQUENCE [LARGE SCALE GENOMIC DNA]</scope>
    <source>
        <strain evidence="4 5">G-4-1-8</strain>
    </source>
</reference>
<evidence type="ECO:0000259" key="3">
    <source>
        <dbReference type="Pfam" id="PF13356"/>
    </source>
</evidence>
<name>A0A7X9X110_9BURK</name>
<protein>
    <submittedName>
        <fullName evidence="4">DUF4102 domain-containing protein</fullName>
    </submittedName>
</protein>
<dbReference type="Gene3D" id="3.30.160.390">
    <property type="entry name" value="Integrase, DNA-binding domain"/>
    <property type="match status" value="1"/>
</dbReference>
<feature type="domain" description="Integrase DNA-binding" evidence="3">
    <location>
        <begin position="3"/>
        <end position="71"/>
    </location>
</feature>
<dbReference type="InterPro" id="IPR025166">
    <property type="entry name" value="Integrase_DNA_bind_dom"/>
</dbReference>
<dbReference type="EMBL" id="JABBFZ010000001">
    <property type="protein sequence ID" value="NML29450.1"/>
    <property type="molecule type" value="Genomic_DNA"/>
</dbReference>
<comment type="similarity">
    <text evidence="1">Belongs to the 'phage' integrase family.</text>
</comment>
<dbReference type="GO" id="GO:0015074">
    <property type="term" value="P:DNA integration"/>
    <property type="evidence" value="ECO:0007669"/>
    <property type="project" value="UniProtKB-KW"/>
</dbReference>
<gene>
    <name evidence="4" type="ORF">HHL14_01160</name>
</gene>
<dbReference type="AlphaFoldDB" id="A0A7X9X110"/>
<comment type="caution">
    <text evidence="4">The sequence shown here is derived from an EMBL/GenBank/DDBJ whole genome shotgun (WGS) entry which is preliminary data.</text>
</comment>
<proteinExistence type="inferred from homology"/>
<evidence type="ECO:0000256" key="2">
    <source>
        <dbReference type="ARBA" id="ARBA00022908"/>
    </source>
</evidence>
<dbReference type="InterPro" id="IPR038488">
    <property type="entry name" value="Integrase_DNA-bd_sf"/>
</dbReference>
<keyword evidence="5" id="KW-1185">Reference proteome</keyword>
<dbReference type="InterPro" id="IPR050808">
    <property type="entry name" value="Phage_Integrase"/>
</dbReference>